<evidence type="ECO:0000313" key="3">
    <source>
        <dbReference type="EMBL" id="MFC4719286.1"/>
    </source>
</evidence>
<dbReference type="NCBIfam" id="NF001924">
    <property type="entry name" value="PRK00702.1"/>
    <property type="match status" value="1"/>
</dbReference>
<accession>A0ABV9MTF7</accession>
<dbReference type="Pfam" id="PF06026">
    <property type="entry name" value="Rib_5-P_isom_A"/>
    <property type="match status" value="1"/>
</dbReference>
<organism evidence="3 4">
    <name type="scientific">Enterococcus lemanii</name>
    <dbReference type="NCBI Taxonomy" id="1159752"/>
    <lineage>
        <taxon>Bacteria</taxon>
        <taxon>Bacillati</taxon>
        <taxon>Bacillota</taxon>
        <taxon>Bacilli</taxon>
        <taxon>Lactobacillales</taxon>
        <taxon>Enterococcaceae</taxon>
        <taxon>Enterococcus</taxon>
    </lineage>
</organism>
<feature type="binding site" evidence="2">
    <location>
        <begin position="81"/>
        <end position="84"/>
    </location>
    <ligand>
        <name>substrate</name>
    </ligand>
</feature>
<evidence type="ECO:0000313" key="4">
    <source>
        <dbReference type="Proteomes" id="UP001595969"/>
    </source>
</evidence>
<dbReference type="GO" id="GO:0004751">
    <property type="term" value="F:ribose-5-phosphate isomerase activity"/>
    <property type="evidence" value="ECO:0007669"/>
    <property type="project" value="UniProtKB-EC"/>
</dbReference>
<dbReference type="SUPFAM" id="SSF75445">
    <property type="entry name" value="D-ribose-5-phosphate isomerase (RpiA), lid domain"/>
    <property type="match status" value="1"/>
</dbReference>
<dbReference type="NCBIfam" id="TIGR00021">
    <property type="entry name" value="rpiA"/>
    <property type="match status" value="1"/>
</dbReference>
<dbReference type="SUPFAM" id="SSF100950">
    <property type="entry name" value="NagB/RpiA/CoA transferase-like"/>
    <property type="match status" value="1"/>
</dbReference>
<feature type="binding site" evidence="2">
    <location>
        <begin position="25"/>
        <end position="28"/>
    </location>
    <ligand>
        <name>substrate</name>
    </ligand>
</feature>
<comment type="caution">
    <text evidence="3">The sequence shown here is derived from an EMBL/GenBank/DDBJ whole genome shotgun (WGS) entry which is preliminary data.</text>
</comment>
<dbReference type="PANTHER" id="PTHR11934:SF0">
    <property type="entry name" value="RIBOSE-5-PHOSPHATE ISOMERASE"/>
    <property type="match status" value="1"/>
</dbReference>
<feature type="binding site" evidence="2">
    <location>
        <position position="121"/>
    </location>
    <ligand>
        <name>substrate</name>
    </ligand>
</feature>
<dbReference type="HAMAP" id="MF_00170">
    <property type="entry name" value="Rib_5P_isom_A"/>
    <property type="match status" value="1"/>
</dbReference>
<dbReference type="InterPro" id="IPR004788">
    <property type="entry name" value="Ribose5P_isomerase_type_A"/>
</dbReference>
<keyword evidence="1 2" id="KW-0413">Isomerase</keyword>
<dbReference type="InterPro" id="IPR037171">
    <property type="entry name" value="NagB/RpiA_transferase-like"/>
</dbReference>
<keyword evidence="4" id="KW-1185">Reference proteome</keyword>
<proteinExistence type="inferred from homology"/>
<comment type="similarity">
    <text evidence="2">Belongs to the ribose 5-phosphate isomerase family.</text>
</comment>
<comment type="catalytic activity">
    <reaction evidence="2">
        <text>aldehydo-D-ribose 5-phosphate = D-ribulose 5-phosphate</text>
        <dbReference type="Rhea" id="RHEA:14657"/>
        <dbReference type="ChEBI" id="CHEBI:58121"/>
        <dbReference type="ChEBI" id="CHEBI:58273"/>
        <dbReference type="EC" id="5.3.1.6"/>
    </reaction>
</comment>
<sequence length="225" mass="24762">MNLKEMVGIKAASYVKDGMTVGLGTGSTAYYMIEELGRRVKEEGLAIIGVPTSYASKEQAEKLGIPVKTIDEVNHVDLTIDGADEISADFHGIKGGGAALLFEKIVASYSKQIIWIVDESKMVNHLGKFPLPVEVVPYGQEQLFRLFQEKGYNPSFRMEENEKLKQTDSGHSIIDLHLDCIEDPLALDEELNQLAGVVEHGLFLSMVNTVIVGKETGPEVIENIR</sequence>
<protein>
    <recommendedName>
        <fullName evidence="2">Ribose-5-phosphate isomerase A</fullName>
        <ecNumber evidence="2">5.3.1.6</ecNumber>
    </recommendedName>
    <alternativeName>
        <fullName evidence="2">Phosphoriboisomerase A</fullName>
        <shortName evidence="2">PRI</shortName>
    </alternativeName>
</protein>
<dbReference type="RefSeq" id="WP_204654643.1">
    <property type="nucleotide sequence ID" value="NZ_JAFBFD010000033.1"/>
</dbReference>
<dbReference type="InterPro" id="IPR020672">
    <property type="entry name" value="Ribose5P_isomerase_typA_subgr"/>
</dbReference>
<dbReference type="EMBL" id="JBHSGS010000033">
    <property type="protein sequence ID" value="MFC4719286.1"/>
    <property type="molecule type" value="Genomic_DNA"/>
</dbReference>
<comment type="pathway">
    <text evidence="2">Carbohydrate degradation; pentose phosphate pathway; D-ribose 5-phosphate from D-ribulose 5-phosphate (non-oxidative stage): step 1/1.</text>
</comment>
<evidence type="ECO:0000256" key="1">
    <source>
        <dbReference type="ARBA" id="ARBA00023235"/>
    </source>
</evidence>
<dbReference type="Proteomes" id="UP001595969">
    <property type="component" value="Unassembled WGS sequence"/>
</dbReference>
<dbReference type="Gene3D" id="3.40.50.1360">
    <property type="match status" value="1"/>
</dbReference>
<gene>
    <name evidence="2 3" type="primary">rpiA</name>
    <name evidence="3" type="ORF">ACFO5I_06040</name>
</gene>
<feature type="active site" description="Proton acceptor" evidence="2">
    <location>
        <position position="103"/>
    </location>
</feature>
<comment type="subunit">
    <text evidence="2">Homodimer.</text>
</comment>
<feature type="binding site" evidence="2">
    <location>
        <begin position="94"/>
        <end position="97"/>
    </location>
    <ligand>
        <name>substrate</name>
    </ligand>
</feature>
<name>A0ABV9MTF7_9ENTE</name>
<dbReference type="Gene3D" id="3.30.70.260">
    <property type="match status" value="1"/>
</dbReference>
<comment type="function">
    <text evidence="2">Catalyzes the reversible conversion of ribose-5-phosphate to ribulose 5-phosphate.</text>
</comment>
<dbReference type="CDD" id="cd01398">
    <property type="entry name" value="RPI_A"/>
    <property type="match status" value="1"/>
</dbReference>
<dbReference type="EC" id="5.3.1.6" evidence="2"/>
<reference evidence="4" key="1">
    <citation type="journal article" date="2019" name="Int. J. Syst. Evol. Microbiol.">
        <title>The Global Catalogue of Microorganisms (GCM) 10K type strain sequencing project: providing services to taxonomists for standard genome sequencing and annotation.</title>
        <authorList>
            <consortium name="The Broad Institute Genomics Platform"/>
            <consortium name="The Broad Institute Genome Sequencing Center for Infectious Disease"/>
            <person name="Wu L."/>
            <person name="Ma J."/>
        </authorList>
    </citation>
    <scope>NUCLEOTIDE SEQUENCE [LARGE SCALE GENOMIC DNA]</scope>
    <source>
        <strain evidence="4">CGMCC 1.19032</strain>
    </source>
</reference>
<dbReference type="PANTHER" id="PTHR11934">
    <property type="entry name" value="RIBOSE-5-PHOSPHATE ISOMERASE"/>
    <property type="match status" value="1"/>
</dbReference>
<evidence type="ECO:0000256" key="2">
    <source>
        <dbReference type="HAMAP-Rule" id="MF_00170"/>
    </source>
</evidence>